<proteinExistence type="predicted"/>
<accession>A0A1W9Z5Z1</accession>
<protein>
    <submittedName>
        <fullName evidence="1">Uncharacterized protein</fullName>
    </submittedName>
</protein>
<dbReference type="EMBL" id="MVHG01000125">
    <property type="protein sequence ID" value="ORA07755.1"/>
    <property type="molecule type" value="Genomic_DNA"/>
</dbReference>
<dbReference type="RefSeq" id="WP_158085932.1">
    <property type="nucleotide sequence ID" value="NZ_MVHG01000125.1"/>
</dbReference>
<keyword evidence="2" id="KW-1185">Reference proteome</keyword>
<dbReference type="Proteomes" id="UP000192707">
    <property type="component" value="Unassembled WGS sequence"/>
</dbReference>
<name>A0A1W9Z5Z1_MYCAI</name>
<feature type="non-terminal residue" evidence="1">
    <location>
        <position position="1"/>
    </location>
</feature>
<sequence>LQSLGYDTPVTKSVPDSYTTLADATGDRFIVHNTAVLRLPHATGIVRRHVDPDGDVTFTGHVDAATPADWIDDTTQAADAADAWAFVVAELDAARADYQRAISTAQDRHPAGSALGGAR</sequence>
<gene>
    <name evidence="1" type="ORF">BST14_26395</name>
</gene>
<evidence type="ECO:0000313" key="2">
    <source>
        <dbReference type="Proteomes" id="UP000192707"/>
    </source>
</evidence>
<reference evidence="1 2" key="1">
    <citation type="submission" date="2016-12" db="EMBL/GenBank/DDBJ databases">
        <title>The new phylogeny of genus Mycobacterium.</title>
        <authorList>
            <person name="Tortoli E."/>
            <person name="Trovato A."/>
            <person name="Cirillo D.M."/>
        </authorList>
    </citation>
    <scope>NUCLEOTIDE SEQUENCE [LARGE SCALE GENOMIC DNA]</scope>
    <source>
        <strain evidence="1 2">DSM 45069</strain>
    </source>
</reference>
<comment type="caution">
    <text evidence="1">The sequence shown here is derived from an EMBL/GenBank/DDBJ whole genome shotgun (WGS) entry which is preliminary data.</text>
</comment>
<dbReference type="AlphaFoldDB" id="A0A1W9Z5Z1"/>
<organism evidence="1 2">
    <name type="scientific">Mycobacterium arosiense ATCC BAA-1401 = DSM 45069</name>
    <dbReference type="NCBI Taxonomy" id="1265311"/>
    <lineage>
        <taxon>Bacteria</taxon>
        <taxon>Bacillati</taxon>
        <taxon>Actinomycetota</taxon>
        <taxon>Actinomycetes</taxon>
        <taxon>Mycobacteriales</taxon>
        <taxon>Mycobacteriaceae</taxon>
        <taxon>Mycobacterium</taxon>
        <taxon>Mycobacterium avium complex (MAC)</taxon>
    </lineage>
</organism>
<evidence type="ECO:0000313" key="1">
    <source>
        <dbReference type="EMBL" id="ORA07755.1"/>
    </source>
</evidence>